<reference evidence="2 3" key="1">
    <citation type="submission" date="2020-08" db="EMBL/GenBank/DDBJ databases">
        <title>Genomic Encyclopedia of Type Strains, Phase IV (KMG-V): Genome sequencing to study the core and pangenomes of soil and plant-associated prokaryotes.</title>
        <authorList>
            <person name="Whitman W."/>
        </authorList>
    </citation>
    <scope>NUCLEOTIDE SEQUENCE [LARGE SCALE GENOMIC DNA]</scope>
    <source>
        <strain evidence="2 3">SEMIA 415</strain>
    </source>
</reference>
<dbReference type="RefSeq" id="WP_183606590.1">
    <property type="nucleotide sequence ID" value="NZ_JACHAZ010000002.1"/>
</dbReference>
<sequence>MKAWIFSDLHLEFPESRKQLDVPAADICICAGDILDGGVAPSVRWLGENVSKKMPVVFVPGNHEYYRASLVEGFAAGLEESKNFPGVFVLDCGLLSLDGIRFLGATLWSDFALLGDPRIPMMEAEQGLNDYRLIKLSKRPFKKFSARQAMGRHFEARLLLAHMLATETQETTVVVTHYAPSILSVPRDRIDDPLTPSFASRLERTILTYQPRLWIHGHIHTPSNYLIGSTRVICNPRGYPDELSPAFRPDLVIDVNEYSSTANRSFGSVFDDADVQSLSRKRVPVHARQRPM</sequence>
<dbReference type="EMBL" id="JACIGO010000001">
    <property type="protein sequence ID" value="MBB4289505.1"/>
    <property type="molecule type" value="Genomic_DNA"/>
</dbReference>
<protein>
    <recommendedName>
        <fullName evidence="1">Calcineurin-like phosphoesterase domain-containing protein</fullName>
    </recommendedName>
</protein>
<dbReference type="SUPFAM" id="SSF56300">
    <property type="entry name" value="Metallo-dependent phosphatases"/>
    <property type="match status" value="1"/>
</dbReference>
<comment type="caution">
    <text evidence="2">The sequence shown here is derived from an EMBL/GenBank/DDBJ whole genome shotgun (WGS) entry which is preliminary data.</text>
</comment>
<evidence type="ECO:0000259" key="1">
    <source>
        <dbReference type="Pfam" id="PF00149"/>
    </source>
</evidence>
<dbReference type="Gene3D" id="3.60.21.10">
    <property type="match status" value="1"/>
</dbReference>
<dbReference type="GO" id="GO:0016787">
    <property type="term" value="F:hydrolase activity"/>
    <property type="evidence" value="ECO:0007669"/>
    <property type="project" value="InterPro"/>
</dbReference>
<dbReference type="PANTHER" id="PTHR37844">
    <property type="entry name" value="SER/THR PROTEIN PHOSPHATASE SUPERFAMILY (AFU_ORTHOLOGUE AFUA_1G14840)"/>
    <property type="match status" value="1"/>
</dbReference>
<dbReference type="PANTHER" id="PTHR37844:SF2">
    <property type="entry name" value="SER_THR PROTEIN PHOSPHATASE SUPERFAMILY (AFU_ORTHOLOGUE AFUA_1G14840)"/>
    <property type="match status" value="1"/>
</dbReference>
<gene>
    <name evidence="2" type="ORF">GGE16_001521</name>
</gene>
<dbReference type="Proteomes" id="UP000538507">
    <property type="component" value="Unassembled WGS sequence"/>
</dbReference>
<dbReference type="InterPro" id="IPR004843">
    <property type="entry name" value="Calcineurin-like_PHP"/>
</dbReference>
<accession>A0AAE2MHN0</accession>
<evidence type="ECO:0000313" key="3">
    <source>
        <dbReference type="Proteomes" id="UP000538507"/>
    </source>
</evidence>
<name>A0AAE2MHN0_RHILE</name>
<proteinExistence type="predicted"/>
<organism evidence="2 3">
    <name type="scientific">Rhizobium leguminosarum</name>
    <dbReference type="NCBI Taxonomy" id="384"/>
    <lineage>
        <taxon>Bacteria</taxon>
        <taxon>Pseudomonadati</taxon>
        <taxon>Pseudomonadota</taxon>
        <taxon>Alphaproteobacteria</taxon>
        <taxon>Hyphomicrobiales</taxon>
        <taxon>Rhizobiaceae</taxon>
        <taxon>Rhizobium/Agrobacterium group</taxon>
        <taxon>Rhizobium</taxon>
    </lineage>
</organism>
<dbReference type="AlphaFoldDB" id="A0AAE2MHN0"/>
<evidence type="ECO:0000313" key="2">
    <source>
        <dbReference type="EMBL" id="MBB4289505.1"/>
    </source>
</evidence>
<dbReference type="Pfam" id="PF00149">
    <property type="entry name" value="Metallophos"/>
    <property type="match status" value="1"/>
</dbReference>
<dbReference type="InterPro" id="IPR029052">
    <property type="entry name" value="Metallo-depent_PP-like"/>
</dbReference>
<feature type="domain" description="Calcineurin-like phosphoesterase" evidence="1">
    <location>
        <begin position="1"/>
        <end position="222"/>
    </location>
</feature>